<organism evidence="1">
    <name type="scientific">Planktothricoides raciborskii GIHE-MW2</name>
    <dbReference type="NCBI Taxonomy" id="2792601"/>
    <lineage>
        <taxon>Bacteria</taxon>
        <taxon>Bacillati</taxon>
        <taxon>Cyanobacteriota</taxon>
        <taxon>Cyanophyceae</taxon>
        <taxon>Oscillatoriophycideae</taxon>
        <taxon>Oscillatoriales</taxon>
        <taxon>Oscillatoriaceae</taxon>
        <taxon>Planktothricoides</taxon>
    </lineage>
</organism>
<gene>
    <name evidence="1" type="ORF">ABWT76_000053</name>
</gene>
<protein>
    <submittedName>
        <fullName evidence="1">Uncharacterized protein</fullName>
    </submittedName>
</protein>
<dbReference type="EMBL" id="CP159837">
    <property type="protein sequence ID" value="XCM37304.1"/>
    <property type="molecule type" value="Genomic_DNA"/>
</dbReference>
<reference evidence="1" key="1">
    <citation type="submission" date="2024-07" db="EMBL/GenBank/DDBJ databases">
        <authorList>
            <person name="Kim Y.J."/>
            <person name="Jeong J.Y."/>
        </authorList>
    </citation>
    <scope>NUCLEOTIDE SEQUENCE</scope>
    <source>
        <strain evidence="1">GIHE-MW2</strain>
    </source>
</reference>
<accession>A0AAU8JF01</accession>
<dbReference type="RefSeq" id="WP_354635455.1">
    <property type="nucleotide sequence ID" value="NZ_CP159837.1"/>
</dbReference>
<proteinExistence type="predicted"/>
<name>A0AAU8JF01_9CYAN</name>
<sequence length="60" mass="7452">MKNSNIGFSWQPYCPWIVFEFWCSTPILEIKFRLNNPNWIEYQDHRLWLRDSLLTVEDIF</sequence>
<evidence type="ECO:0000313" key="1">
    <source>
        <dbReference type="EMBL" id="XCM37304.1"/>
    </source>
</evidence>
<dbReference type="AlphaFoldDB" id="A0AAU8JF01"/>